<keyword evidence="3" id="KW-1185">Reference proteome</keyword>
<name>A0A9Q3E8U2_9BASI</name>
<reference evidence="2" key="1">
    <citation type="submission" date="2021-03" db="EMBL/GenBank/DDBJ databases">
        <title>Draft genome sequence of rust myrtle Austropuccinia psidii MF-1, a brazilian biotype.</title>
        <authorList>
            <person name="Quecine M.C."/>
            <person name="Pachon D.M.R."/>
            <person name="Bonatelli M.L."/>
            <person name="Correr F.H."/>
            <person name="Franceschini L.M."/>
            <person name="Leite T.F."/>
            <person name="Margarido G.R.A."/>
            <person name="Almeida C.A."/>
            <person name="Ferrarezi J.A."/>
            <person name="Labate C.A."/>
        </authorList>
    </citation>
    <scope>NUCLEOTIDE SEQUENCE</scope>
    <source>
        <strain evidence="2">MF-1</strain>
    </source>
</reference>
<dbReference type="Proteomes" id="UP000765509">
    <property type="component" value="Unassembled WGS sequence"/>
</dbReference>
<protein>
    <submittedName>
        <fullName evidence="2">Uncharacterized protein</fullName>
    </submittedName>
</protein>
<dbReference type="AlphaFoldDB" id="A0A9Q3E8U2"/>
<evidence type="ECO:0000256" key="1">
    <source>
        <dbReference type="SAM" id="MobiDB-lite"/>
    </source>
</evidence>
<accession>A0A9Q3E8U2</accession>
<evidence type="ECO:0000313" key="3">
    <source>
        <dbReference type="Proteomes" id="UP000765509"/>
    </source>
</evidence>
<gene>
    <name evidence="2" type="ORF">O181_054430</name>
</gene>
<proteinExistence type="predicted"/>
<evidence type="ECO:0000313" key="2">
    <source>
        <dbReference type="EMBL" id="MBW0514715.1"/>
    </source>
</evidence>
<sequence>MYEIEVINLIQIFQHDFRNSQRSSNSKMNDIEQLLHTLPRMPTPMNQNEGAAFPNPPVLDDENSQFKNEISTSFNNLEQSMGQALLKEVPKLE</sequence>
<dbReference type="EMBL" id="AVOT02024181">
    <property type="protein sequence ID" value="MBW0514715.1"/>
    <property type="molecule type" value="Genomic_DNA"/>
</dbReference>
<comment type="caution">
    <text evidence="2">The sequence shown here is derived from an EMBL/GenBank/DDBJ whole genome shotgun (WGS) entry which is preliminary data.</text>
</comment>
<feature type="region of interest" description="Disordered" evidence="1">
    <location>
        <begin position="40"/>
        <end position="62"/>
    </location>
</feature>
<organism evidence="2 3">
    <name type="scientific">Austropuccinia psidii MF-1</name>
    <dbReference type="NCBI Taxonomy" id="1389203"/>
    <lineage>
        <taxon>Eukaryota</taxon>
        <taxon>Fungi</taxon>
        <taxon>Dikarya</taxon>
        <taxon>Basidiomycota</taxon>
        <taxon>Pucciniomycotina</taxon>
        <taxon>Pucciniomycetes</taxon>
        <taxon>Pucciniales</taxon>
        <taxon>Sphaerophragmiaceae</taxon>
        <taxon>Austropuccinia</taxon>
    </lineage>
</organism>